<gene>
    <name evidence="1" type="ORF">SDC9_130040</name>
</gene>
<organism evidence="1">
    <name type="scientific">bioreactor metagenome</name>
    <dbReference type="NCBI Taxonomy" id="1076179"/>
    <lineage>
        <taxon>unclassified sequences</taxon>
        <taxon>metagenomes</taxon>
        <taxon>ecological metagenomes</taxon>
    </lineage>
</organism>
<dbReference type="EMBL" id="VSSQ01031897">
    <property type="protein sequence ID" value="MPM82977.1"/>
    <property type="molecule type" value="Genomic_DNA"/>
</dbReference>
<reference evidence="1" key="1">
    <citation type="submission" date="2019-08" db="EMBL/GenBank/DDBJ databases">
        <authorList>
            <person name="Kucharzyk K."/>
            <person name="Murdoch R.W."/>
            <person name="Higgins S."/>
            <person name="Loffler F."/>
        </authorList>
    </citation>
    <scope>NUCLEOTIDE SEQUENCE</scope>
</reference>
<name>A0A645D1A5_9ZZZZ</name>
<evidence type="ECO:0000313" key="1">
    <source>
        <dbReference type="EMBL" id="MPM82977.1"/>
    </source>
</evidence>
<protein>
    <submittedName>
        <fullName evidence="1">Uncharacterized protein</fullName>
    </submittedName>
</protein>
<comment type="caution">
    <text evidence="1">The sequence shown here is derived from an EMBL/GenBank/DDBJ whole genome shotgun (WGS) entry which is preliminary data.</text>
</comment>
<proteinExistence type="predicted"/>
<sequence length="111" mass="11095">MLLSTSDGVAQPGITGTPFCTHQRTVSKFVPGLITALAPASTASRACCGVSTVPAQTNSSGQFFAIARMESAAAALRNVISAAGRPPLANALANGTAWAASSILMTGTMPT</sequence>
<accession>A0A645D1A5</accession>
<dbReference type="AlphaFoldDB" id="A0A645D1A5"/>